<keyword evidence="5 10" id="KW-0812">Transmembrane</keyword>
<dbReference type="Gene3D" id="1.10.1200.120">
    <property type="entry name" value="Large-conductance mechanosensitive channel, MscL, domain 1"/>
    <property type="match status" value="1"/>
</dbReference>
<sequence>MLKEFRQFLLRGNVIDLAVAVVIGAAFGAVVASLVADIITPIIAAIIGKPDFSNLTFTINGSVFRYGSFLNAVISFVSIAAAVFFFVVVPVNRLNEMRRSGKPVDETTRQCPECLSDVPKAAHRCAFCTSELQPAV</sequence>
<evidence type="ECO:0000256" key="2">
    <source>
        <dbReference type="ARBA" id="ARBA00007254"/>
    </source>
</evidence>
<evidence type="ECO:0000256" key="7">
    <source>
        <dbReference type="ARBA" id="ARBA00023065"/>
    </source>
</evidence>
<dbReference type="EMBL" id="CP087164">
    <property type="protein sequence ID" value="UGS38208.1"/>
    <property type="molecule type" value="Genomic_DNA"/>
</dbReference>
<comment type="similarity">
    <text evidence="2 10">Belongs to the MscL family.</text>
</comment>
<feature type="transmembrane region" description="Helical" evidence="10">
    <location>
        <begin position="21"/>
        <end position="48"/>
    </location>
</feature>
<evidence type="ECO:0000313" key="12">
    <source>
        <dbReference type="Proteomes" id="UP001162834"/>
    </source>
</evidence>
<evidence type="ECO:0000256" key="4">
    <source>
        <dbReference type="ARBA" id="ARBA00022475"/>
    </source>
</evidence>
<dbReference type="NCBIfam" id="TIGR00220">
    <property type="entry name" value="mscL"/>
    <property type="match status" value="1"/>
</dbReference>
<evidence type="ECO:0000256" key="3">
    <source>
        <dbReference type="ARBA" id="ARBA00022448"/>
    </source>
</evidence>
<dbReference type="PANTHER" id="PTHR30266">
    <property type="entry name" value="MECHANOSENSITIVE CHANNEL MSCL"/>
    <property type="match status" value="1"/>
</dbReference>
<evidence type="ECO:0000313" key="11">
    <source>
        <dbReference type="EMBL" id="UGS38208.1"/>
    </source>
</evidence>
<dbReference type="AlphaFoldDB" id="A0A9E6Y1U6"/>
<name>A0A9E6Y1U6_9ACTN</name>
<comment type="function">
    <text evidence="10">Channel that opens in response to stretch forces in the membrane lipid bilayer. May participate in the regulation of osmotic pressure changes within the cell.</text>
</comment>
<dbReference type="Proteomes" id="UP001162834">
    <property type="component" value="Chromosome"/>
</dbReference>
<proteinExistence type="inferred from homology"/>
<dbReference type="InterPro" id="IPR036019">
    <property type="entry name" value="MscL_channel"/>
</dbReference>
<evidence type="ECO:0000256" key="5">
    <source>
        <dbReference type="ARBA" id="ARBA00022692"/>
    </source>
</evidence>
<keyword evidence="12" id="KW-1185">Reference proteome</keyword>
<dbReference type="GO" id="GO:0005886">
    <property type="term" value="C:plasma membrane"/>
    <property type="evidence" value="ECO:0007669"/>
    <property type="project" value="UniProtKB-SubCell"/>
</dbReference>
<gene>
    <name evidence="10 11" type="primary">mscL</name>
    <name evidence="11" type="ORF">DSM104329_04632</name>
</gene>
<dbReference type="InterPro" id="IPR001185">
    <property type="entry name" value="MS_channel"/>
</dbReference>
<evidence type="ECO:0000256" key="1">
    <source>
        <dbReference type="ARBA" id="ARBA00004651"/>
    </source>
</evidence>
<dbReference type="HAMAP" id="MF_00115">
    <property type="entry name" value="MscL"/>
    <property type="match status" value="1"/>
</dbReference>
<dbReference type="KEGG" id="sbae:DSM104329_04632"/>
<keyword evidence="3 10" id="KW-0813">Transport</keyword>
<accession>A0A9E6Y1U6</accession>
<feature type="transmembrane region" description="Helical" evidence="10">
    <location>
        <begin position="68"/>
        <end position="89"/>
    </location>
</feature>
<dbReference type="PANTHER" id="PTHR30266:SF2">
    <property type="entry name" value="LARGE-CONDUCTANCE MECHANOSENSITIVE CHANNEL"/>
    <property type="match status" value="1"/>
</dbReference>
<dbReference type="Pfam" id="PF01741">
    <property type="entry name" value="MscL"/>
    <property type="match status" value="1"/>
</dbReference>
<protein>
    <recommendedName>
        <fullName evidence="10">Large-conductance mechanosensitive channel</fullName>
    </recommendedName>
</protein>
<keyword evidence="8 10" id="KW-0472">Membrane</keyword>
<comment type="subunit">
    <text evidence="10">Homopentamer.</text>
</comment>
<dbReference type="InterPro" id="IPR019823">
    <property type="entry name" value="Mechanosensitive_channel_CS"/>
</dbReference>
<keyword evidence="6 10" id="KW-1133">Transmembrane helix</keyword>
<evidence type="ECO:0000256" key="10">
    <source>
        <dbReference type="HAMAP-Rule" id="MF_00115"/>
    </source>
</evidence>
<evidence type="ECO:0000256" key="8">
    <source>
        <dbReference type="ARBA" id="ARBA00023136"/>
    </source>
</evidence>
<evidence type="ECO:0000256" key="9">
    <source>
        <dbReference type="ARBA" id="ARBA00023303"/>
    </source>
</evidence>
<keyword evidence="4 10" id="KW-1003">Cell membrane</keyword>
<comment type="subcellular location">
    <subcellularLocation>
        <location evidence="1 10">Cell membrane</location>
        <topology evidence="1 10">Multi-pass membrane protein</topology>
    </subcellularLocation>
</comment>
<keyword evidence="9 10" id="KW-0407">Ion channel</keyword>
<dbReference type="RefSeq" id="WP_259312238.1">
    <property type="nucleotide sequence ID" value="NZ_CP087164.1"/>
</dbReference>
<dbReference type="PRINTS" id="PR01264">
    <property type="entry name" value="MECHCHANNEL"/>
</dbReference>
<dbReference type="SUPFAM" id="SSF81330">
    <property type="entry name" value="Gated mechanosensitive channel"/>
    <property type="match status" value="1"/>
</dbReference>
<dbReference type="InterPro" id="IPR037673">
    <property type="entry name" value="MSC/AndL"/>
</dbReference>
<dbReference type="PROSITE" id="PS01327">
    <property type="entry name" value="MSCL"/>
    <property type="match status" value="1"/>
</dbReference>
<keyword evidence="7 10" id="KW-0406">Ion transport</keyword>
<organism evidence="11 12">
    <name type="scientific">Capillimicrobium parvum</name>
    <dbReference type="NCBI Taxonomy" id="2884022"/>
    <lineage>
        <taxon>Bacteria</taxon>
        <taxon>Bacillati</taxon>
        <taxon>Actinomycetota</taxon>
        <taxon>Thermoleophilia</taxon>
        <taxon>Solirubrobacterales</taxon>
        <taxon>Capillimicrobiaceae</taxon>
        <taxon>Capillimicrobium</taxon>
    </lineage>
</organism>
<evidence type="ECO:0000256" key="6">
    <source>
        <dbReference type="ARBA" id="ARBA00022989"/>
    </source>
</evidence>
<dbReference type="GO" id="GO:0008381">
    <property type="term" value="F:mechanosensitive monoatomic ion channel activity"/>
    <property type="evidence" value="ECO:0007669"/>
    <property type="project" value="UniProtKB-UniRule"/>
</dbReference>
<reference evidence="11" key="1">
    <citation type="journal article" date="2022" name="Int. J. Syst. Evol. Microbiol.">
        <title>Pseudomonas aegrilactucae sp. nov. and Pseudomonas morbosilactucae sp. nov., pathogens causing bacterial rot of lettuce in Japan.</title>
        <authorList>
            <person name="Sawada H."/>
            <person name="Fujikawa T."/>
            <person name="Satou M."/>
        </authorList>
    </citation>
    <scope>NUCLEOTIDE SEQUENCE</scope>
    <source>
        <strain evidence="11">0166_1</strain>
    </source>
</reference>